<dbReference type="EMBL" id="VSRR010040451">
    <property type="protein sequence ID" value="MPC75130.1"/>
    <property type="molecule type" value="Genomic_DNA"/>
</dbReference>
<comment type="caution">
    <text evidence="1">The sequence shown here is derived from an EMBL/GenBank/DDBJ whole genome shotgun (WGS) entry which is preliminary data.</text>
</comment>
<accession>A0A5B7HRR0</accession>
<name>A0A5B7HRR0_PORTR</name>
<keyword evidence="2" id="KW-1185">Reference proteome</keyword>
<organism evidence="1 2">
    <name type="scientific">Portunus trituberculatus</name>
    <name type="common">Swimming crab</name>
    <name type="synonym">Neptunus trituberculatus</name>
    <dbReference type="NCBI Taxonomy" id="210409"/>
    <lineage>
        <taxon>Eukaryota</taxon>
        <taxon>Metazoa</taxon>
        <taxon>Ecdysozoa</taxon>
        <taxon>Arthropoda</taxon>
        <taxon>Crustacea</taxon>
        <taxon>Multicrustacea</taxon>
        <taxon>Malacostraca</taxon>
        <taxon>Eumalacostraca</taxon>
        <taxon>Eucarida</taxon>
        <taxon>Decapoda</taxon>
        <taxon>Pleocyemata</taxon>
        <taxon>Brachyura</taxon>
        <taxon>Eubrachyura</taxon>
        <taxon>Portunoidea</taxon>
        <taxon>Portunidae</taxon>
        <taxon>Portuninae</taxon>
        <taxon>Portunus</taxon>
    </lineage>
</organism>
<evidence type="ECO:0000313" key="2">
    <source>
        <dbReference type="Proteomes" id="UP000324222"/>
    </source>
</evidence>
<evidence type="ECO:0000313" key="1">
    <source>
        <dbReference type="EMBL" id="MPC75130.1"/>
    </source>
</evidence>
<dbReference type="Proteomes" id="UP000324222">
    <property type="component" value="Unassembled WGS sequence"/>
</dbReference>
<protein>
    <submittedName>
        <fullName evidence="1">Uncharacterized protein</fullName>
    </submittedName>
</protein>
<reference evidence="1 2" key="1">
    <citation type="submission" date="2019-05" db="EMBL/GenBank/DDBJ databases">
        <title>Another draft genome of Portunus trituberculatus and its Hox gene families provides insights of decapod evolution.</title>
        <authorList>
            <person name="Jeong J.-H."/>
            <person name="Song I."/>
            <person name="Kim S."/>
            <person name="Choi T."/>
            <person name="Kim D."/>
            <person name="Ryu S."/>
            <person name="Kim W."/>
        </authorList>
    </citation>
    <scope>NUCLEOTIDE SEQUENCE [LARGE SCALE GENOMIC DNA]</scope>
    <source>
        <tissue evidence="1">Muscle</tissue>
    </source>
</reference>
<gene>
    <name evidence="1" type="ORF">E2C01_069515</name>
</gene>
<dbReference type="AlphaFoldDB" id="A0A5B7HRR0"/>
<sequence length="145" mass="15877">MGVLRAAIRQAAVNSALCHLLKPARASHLPVSYYCFSVSSRELINCYFYQLPNTFLPPCLPPALLANEYAPHVPTYKTELLSKSLLLLLPLLRFPTPSSSPLSTSSLSVSPPFFSSLPSPITQSITSLHSSLFSPLGRHFTNHPL</sequence>
<proteinExistence type="predicted"/>